<dbReference type="InterPro" id="IPR001965">
    <property type="entry name" value="Znf_PHD"/>
</dbReference>
<evidence type="ECO:0000256" key="10">
    <source>
        <dbReference type="ARBA" id="ARBA00022833"/>
    </source>
</evidence>
<dbReference type="Gene3D" id="2.170.270.10">
    <property type="entry name" value="SET domain"/>
    <property type="match status" value="1"/>
</dbReference>
<dbReference type="SUPFAM" id="SSF82199">
    <property type="entry name" value="SET domain"/>
    <property type="match status" value="1"/>
</dbReference>
<dbReference type="CDD" id="cd22027">
    <property type="entry name" value="HMG-box_KMT2D"/>
    <property type="match status" value="1"/>
</dbReference>
<feature type="compositionally biased region" description="Polar residues" evidence="28">
    <location>
        <begin position="520"/>
        <end position="552"/>
    </location>
</feature>
<dbReference type="FunFam" id="1.10.30.10:FF:000009">
    <property type="entry name" value="Histone-lysine N-methyltransferase"/>
    <property type="match status" value="1"/>
</dbReference>
<dbReference type="SUPFAM" id="SSF57903">
    <property type="entry name" value="FYVE/PHD zinc finger"/>
    <property type="match status" value="5"/>
</dbReference>
<dbReference type="FunFam" id="3.30.40.10:FF:000080">
    <property type="entry name" value="Histone-lysine N-methyltransferase 2C"/>
    <property type="match status" value="1"/>
</dbReference>
<feature type="compositionally biased region" description="Polar residues" evidence="28">
    <location>
        <begin position="2491"/>
        <end position="2510"/>
    </location>
</feature>
<dbReference type="GO" id="GO:0140945">
    <property type="term" value="F:histone H3K4 monomethyltransferase activity"/>
    <property type="evidence" value="ECO:0007669"/>
    <property type="project" value="UniProtKB-EC"/>
</dbReference>
<evidence type="ECO:0000256" key="21">
    <source>
        <dbReference type="ARBA" id="ARBA00023315"/>
    </source>
</evidence>
<dbReference type="InterPro" id="IPR003616">
    <property type="entry name" value="Post-SET_dom"/>
</dbReference>
<reference evidence="34" key="1">
    <citation type="submission" date="2012-01" db="EMBL/GenBank/DDBJ databases">
        <title>The Genome Sequence of Oreochromis niloticus (Nile Tilapia).</title>
        <authorList>
            <consortium name="Broad Institute Genome Assembly Team"/>
            <consortium name="Broad Institute Sequencing Platform"/>
            <person name="Di Palma F."/>
            <person name="Johnson J."/>
            <person name="Lander E.S."/>
            <person name="Lindblad-Toh K."/>
        </authorList>
    </citation>
    <scope>NUCLEOTIDE SEQUENCE [LARGE SCALE GENOMIC DNA]</scope>
</reference>
<gene>
    <name evidence="33" type="primary">KMT2D</name>
    <name evidence="33" type="synonym">kmt2d</name>
</gene>
<feature type="region of interest" description="Disordered" evidence="28">
    <location>
        <begin position="638"/>
        <end position="794"/>
    </location>
</feature>
<feature type="region of interest" description="Disordered" evidence="28">
    <location>
        <begin position="1076"/>
        <end position="1169"/>
    </location>
</feature>
<dbReference type="FunFam" id="2.170.270.10:FF:000003">
    <property type="entry name" value="Histone-lysine N-methyltransferase"/>
    <property type="match status" value="1"/>
</dbReference>
<feature type="domain" description="PHD-type" evidence="29">
    <location>
        <begin position="845"/>
        <end position="898"/>
    </location>
</feature>
<keyword evidence="3" id="KW-0597">Phosphoprotein</keyword>
<keyword evidence="21" id="KW-0012">Acyltransferase</keyword>
<dbReference type="InterPro" id="IPR003888">
    <property type="entry name" value="FYrich_N"/>
</dbReference>
<feature type="region of interest" description="Disordered" evidence="28">
    <location>
        <begin position="1"/>
        <end position="50"/>
    </location>
</feature>
<evidence type="ECO:0000259" key="31">
    <source>
        <dbReference type="PROSITE" id="PS50868"/>
    </source>
</evidence>
<evidence type="ECO:0000256" key="6">
    <source>
        <dbReference type="ARBA" id="ARBA00022691"/>
    </source>
</evidence>
<dbReference type="HOGENOM" id="CLU_000065_3_0_1"/>
<feature type="domain" description="PHD-type" evidence="29">
    <location>
        <begin position="262"/>
        <end position="312"/>
    </location>
</feature>
<feature type="compositionally biased region" description="Basic and acidic residues" evidence="28">
    <location>
        <begin position="4147"/>
        <end position="4163"/>
    </location>
</feature>
<keyword evidence="15" id="KW-0238">DNA-binding</keyword>
<comment type="function">
    <text evidence="24">Histone methyltransferase that catalyzes methyl group transfer from S-adenosyl-L-methionine to the epsilon-amino group of 'Lys-4' of histone H3 (H3K4). Part of chromatin remodeling machinery predominantly forms H3K4me1 methylation marks at active chromatin sites where transcription and DNA repair take place. Likely plays a redundant role with KMT2D in enriching H3K4me1 mark on primed and active enhancer elements.</text>
</comment>
<feature type="domain" description="PHD-type" evidence="29">
    <location>
        <begin position="215"/>
        <end position="265"/>
    </location>
</feature>
<feature type="compositionally biased region" description="Low complexity" evidence="28">
    <location>
        <begin position="2104"/>
        <end position="2113"/>
    </location>
</feature>
<feature type="compositionally biased region" description="Basic and acidic residues" evidence="28">
    <location>
        <begin position="1117"/>
        <end position="1138"/>
    </location>
</feature>
<dbReference type="CDD" id="cd15601">
    <property type="entry name" value="PHD5_KMT2D"/>
    <property type="match status" value="1"/>
</dbReference>
<keyword evidence="18" id="KW-0804">Transcription</keyword>
<feature type="region of interest" description="Disordered" evidence="28">
    <location>
        <begin position="2866"/>
        <end position="2901"/>
    </location>
</feature>
<feature type="region of interest" description="Disordered" evidence="28">
    <location>
        <begin position="2149"/>
        <end position="2177"/>
    </location>
</feature>
<feature type="region of interest" description="Disordered" evidence="28">
    <location>
        <begin position="1205"/>
        <end position="1240"/>
    </location>
</feature>
<keyword evidence="20" id="KW-0449">Lipoprotein</keyword>
<dbReference type="InterPro" id="IPR001841">
    <property type="entry name" value="Znf_RING"/>
</dbReference>
<keyword evidence="14" id="KW-0175">Coiled coil</keyword>
<feature type="compositionally biased region" description="Polar residues" evidence="28">
    <location>
        <begin position="3355"/>
        <end position="3378"/>
    </location>
</feature>
<dbReference type="InterPro" id="IPR019787">
    <property type="entry name" value="Znf_PHD-finger"/>
</dbReference>
<feature type="compositionally biased region" description="Low complexity" evidence="28">
    <location>
        <begin position="2780"/>
        <end position="2790"/>
    </location>
</feature>
<dbReference type="GO" id="GO:0003677">
    <property type="term" value="F:DNA binding"/>
    <property type="evidence" value="ECO:0007669"/>
    <property type="project" value="UniProtKB-KW"/>
</dbReference>
<evidence type="ECO:0000256" key="26">
    <source>
        <dbReference type="ARBA" id="ARBA00072631"/>
    </source>
</evidence>
<feature type="compositionally biased region" description="Low complexity" evidence="28">
    <location>
        <begin position="3458"/>
        <end position="3475"/>
    </location>
</feature>
<feature type="region of interest" description="Disordered" evidence="28">
    <location>
        <begin position="1535"/>
        <end position="2076"/>
    </location>
</feature>
<dbReference type="CDD" id="cd15509">
    <property type="entry name" value="PHD1_KMT2C_like"/>
    <property type="match status" value="1"/>
</dbReference>
<sequence length="5041" mass="547326">MDEQKSNCEENDSEPTADDNATAKQLVSSDGESKAIPAAEESSANAASSSTSVESVRACALCNCVERSLHGQRELRHFGPFSERPTLQPSASPLPQPGNDDLSSIGFPDSPCLTALLDDSGGCWVHHWCAVWSEGVKQTEDEELENVDKAVISGTQRNCEYCKRLGATIRCHAEGCLRFYHFPCSAASGSFQSMKQLVLLCPEHIDKAEELAGEESWCAVCDSAGELTDLLFCTGCGLHYHAACLEIGATPIQRAGWQCPECKVCQTCRQPGEDSKMLVCDACDKGYHTFCLQPAMDSLPSDPWKCRRCRVCMVCGVRGLVLPGSAQWFDNYAVCEGCQHHRSSICCVCSKAANPSVALQCCSMCHRWVHSECSSAGEPPKAEIICLLCKEGQQQPVAEPYTADTQTITSLKETEGDIKLVEMPVQMDTVLSEVTPGQKRTLEMGQAKDEADKETPMDFGMEFAAVQATNTVERTMKGEPPLPTEAFGSEGPALLESTGCATTEQRGSCPPAAEDGAKEAQSQVAASQGPTAETQFNNSCKVEPTPVSQQGPESMEVDEEKQEAPPSVKQELSQELLKSASGDICIEPFCNDPQKLPASTVSVVKTEPLSMDEKQERSPCHDFQLLSNRSLSIDTQESLSAADIEGRLLPHSEEEEDEEDEDDDQMKGHSEDIKRKLQEVKPELLLDEMSNMSHGDESSSGFLGSPGEPDPQLSMELGLVPSSRSHTDNLLTETDDSLPFEPLRSDREKAKRRGSPGRSRVKQGRSSSFPGKRRPRGGGGGGGGGGGRGRGGRSRLKAMASCIDAFLLSMTSDTGLSKEEDEEEDDTMQNTVVLFSNTDKFVLLQDMCVVCGSFGKGVEGQLLACAQCAQCYHPYCVNSKITKTMLRKGWRCLECIVCEVCGKASDPSRLLLCDDCDVSYHTYCLDPPLHTVPKGGWKCKWCVCCVQCGSNSPGFHCEWQNNYTHCGPCASLVTCPVCRENFMEEELLLQCQYCDRWVHAVCESLYTEDEVEQASDEGFACTSCTPYVPKPVVESAIMASIKIKEPEPQFYRLEGVWLTESGMSLLRSISMSPLHKRRQRRSRLGTMCSEGGPDGMDLREVEGEGDEGKGCGEPMDCESKMDQPGSPERDGGTERDAGADGDCEGLKGGAEETDDSKKRKRKPYRPGIGGFMVRQRKCHTRMKKEFFAQLAGETMLDGQPIERTIEEGPHPDTDNIMDPKPVEGEEQAKKRRGRKRSKLEDMFPAYLQEAFFGKTLIDLSKKAVMIPPGQRPGSCPIRPTLPAPTKSTTPDTDAGDRVVDINCPLKQEGGEAPQAQGDGAGIPTPSSSQTNQVSTDPHDSDAEKSEGLPQGVESQDSEQFFRKVLGVSDGSSLGGMKPILEGNKGELSRSALPQRPLPSGSLPSAGMMDAFPGISQSPFFDMRDRGGLFSPDGSEESPWATPSTPATPSSPPTPTEGEGDGLSYNQRSLQRWEKDEELGELSTISPVLYANTNFPTLKQDYPDWASRCKQIMKIWRKVPAADKVPYLQKAKDNRAAQRINKAQKQAESQVCRPVKTEQPRAKGERPSLHLQIPPPSGSTSISSQPSSADSSFPLPPDSGSSSVFFSDGPVKTPLSAEIRTDPLAKLPPQSPHSHSHPNTPFSNAGASPLQAPSSGYSASGPQGPPQGRPASLGPFDMQPGTPGTPRRAQQVDPYFRSQLQQQQGLLPQSQQGSQESLGPPESPHSRGPGLGESTIFSPSHNTHYGDPFRTQQGMGRPEYGSSPSPSALASSPASTGQYRTDMSAPSPRSSAVGRHELSTGSPAGMLESGDGLFKAPLTPRMHQGESGALHPGASPSHVAEGFRQSPSHSDPHIHLPLTTRPQSGDNCSLGPQRHSVAQQEQCPRVPSSPQSQGSCQSPHTPGGMSNDGYSVQSPATPRFQSPDPCSRPPSRPQSRDPFAAVHKPPRTSSIGPEGTGSYKTSPHPNQPPPAHPTNISIGDPLSGKPSTPPTFSRSPSTGGFQITQQQTQMVQQPQPQTQPALSADSLTSRVPPSSASQEIPAVHTSDMSSQPSLPVTQEISDISAVQDPSVVGLSPADLEKHRPRQRLREFVIRQQMHRQEKEAAAAAGSASPGWSGGGMGAFQQDKTHRAPPPYPQERIAAAASSAQASVSGKMPTDDKLIRPPHAGNPAVVDPIRLPGPSRPQGMFTRPPFPPQWQGQAPRRFPQPGMETVGIRHNLNPAVNIQGMEGMGNTHAMMPGHGGESMQPVSQGPPPQFIELRHNSQRPPLRHQFIPRGPQPRPRLFVPEQEMSAPYVQQLPIAQVGGIQTEGLQQGGLSVLLPQQSSGSVGQQTHMQPQNATSAQNTPSTEQHRLSQPAIVTEPQPAAVENAEELPEPDLDGLGDAPGDGGVEDEDDLALDLDPDKGDDDLGNLDNLETNDPHLDDLLNSDEFDLLAYTDPELNQGDPKDVFSDQLRLVEAESEGPSASSGSAHVKVEDKAKVEPEQKALTKVPSTALESSAQLTPSSQTADASKVKVEDRGLTPQLQTGQTMVKAEMGEAVSMPLGVTAPTTKTSQSESQSASLSSVRLGGLPYPLPGQSDPLRFPPPAPHGDMGDDPLGLPDVGEQHSPAVDLAKVESSLDGELPLLIQDLLEHEKKEQQKQQQLSSLQQGGMPQQFPGIPNPHPNQHSSGQIMLPHHHRPPPQGMMNQPGMVPRASHMLQQQRLMGPGMVPPTHMMAQQQTMMRTGQPGIQAGIQAGMQPGMQPGMQAGMQAGMQPGMQAGMQAGMQPGMQAGMQPGMQAGMQPGMQPGLGHQSQQQPAVKQSTLTNSFFPDKDLDKFATDNMDPIAKAKMVALQGIKRVLAQDPMVVPTGINRQQVSSLLAQRLASAPATDPNQLASGPAKEGETSDPPQSRPNPPQFVQGIINDAEQHQYEEWLLHTQQLLQMQLKFLEEQIGVHRKSRKALCAKQRTAKKAGREFAEADAEKLKLVTEEQSKIQKQLDQVRKQQKEHTNLIAEYRSKQQQHQQQQQQHQQQQQQQGSGIITQGHSAQGGASHMFPKMPGQMMMGQQGAPVMGQHPGMIPQGGMPVRMPQGQPFIGGAQPQLSGALGASGARVPGPPGPSGGFFPQGPGVQGADPRLLQERQLQHRMQMAKFQQQQLMGQQPVSLPNQQSSLINQSQAGMMGNQLMAQQQVNTQQGMLANQQNLVQVAQGMVGGQTVAPSQNLVGGQSINHSQGMVSTQAGIIGNQQVALSQQQRPQLMMGQQGMVGAQGHPGLRGPHAQLTPQQQNILAQRMLASQQNITKNLAHLQQQQLTQQRQPAQLINQSGQEQGLSQPSTPQMGSSPSAGSNTPQPQGSTESQNSGPKEGGILSPDSRTPPQQSGPSTPNQIQLGSANDHQTDLGRQHQNQVYVGQQQQSNPQSVHEKQSGLVGNQQTGMQQLQQQLPVTVQRQGSLTTDKPSLMTIKEEGKTSDFLHQQQKTLQNATQQQQDTTMPQQITVHNHPGQQQPAMMGLSSQQQAIMAQQQKQQVLMGMMRAQQQGMMGQRPGVPPGQIRAPINIQAIIAQNPQLRSLPPNQQIQHIQAMIAQRQQGQMLRMPIGQGQQNQLRPQLSQMGQQMIGMEGHQMSHGAMGNPGALGNQQHPGMPGQQPGVAPQIQQGMMVSGQQLQVGEMMQQHMRGQVPHSPMDQGPMVRPASPRQPLANSPGDSQRHTFNQAMGIRPPTPNQNQQQALMAGRVQGSPSHAYSPRTPFGMSPVHPVSPHSSHVSSPSIADSRAGRGSPYSQVKASPLRSPGAKSPLDCPGPKADTQSPGSGGLAASVTSNGPQKGTNAQRQLQQGTEDKQEELCKMTIQNIKQEPREVQCDSAAEAPTGTIKHEATGEMVNAGNNTTFINAGNAAVTQSPRTETGQQLLQKLLRTKNIQLGAQRPCEGIHSEINGHINSKLAMLEQKLQGTPRNMEDLQSITKRPPVQKPKRTNKAAGDRGPNARKKNKKEEVGKSAEALIKQLKQGLSLLPLMEPSITASVGLFAPFGSSPANGKAQLKGSFGNAVLDNIPDYYSQLLTKSNLSNPPTPPSSLPPTPPPSVQHKLLNGVTAGEELAERQKNREPAEEPMDSVTEEVKSVDILAALPTPPHNQNEDIRMESDDEDAPESIIPASSPESNVGDETPRFPHLREPKEEETDRAISPIIPLIPRTAIPAFTENKQVEAPDGKVDSASNHWDKSKSNEVSVTFTLSSAAAKKLNHVMMAMAQLLNIRMPGTYEVTIPPQNPDMSGGDGPGKGPGQSGVLSTKDGASPSQDEWLRQFDVSLPGCTLKKQVDILALIKQEFVETEEKPVQHCYTTNVNDLDVRHLPIIPVEESPPPSPSPPHPPPSLPVTTSDAEPSKKSTSSSPSPSSPANVQTTAEPEQDVDPPLDAAQSTEVTEPEVAAPESCADAAAASTVSDPAAPPEDHLSTVVKEEEDLVTDPAQPPKDSPTPMESSPKAVKQRRPLSPDEEVVHSKVKKWKGIRWKRLQIVISIRKGGSKKENSREVSELMERLRITLRPEKLPRDKRKCCFCHEEGDGATDGPARLLNIDVDLWVHLNCALWSTEVYETQGGALINVEVALRRGLRTLCAYCQKTGATNSCNRLRCPNVYHFACAIRARCMFFKDKTMLCTQHKLKGPSDDELSTFAVLRRVYIERDEVKQIASILQRGDRIHLFRVGSLIFHAIGQLLPSQMANFHSATAIFPVGYEATRIYWSTRVPNKRCRYRCRISEDDGRPLFEVRVLEHGMEDLQYRDPTPEGIWERVVQQVAKLREESSMLKLFTEHIKGEEMYGLTIHAVMRITESLPGVENCQNYQFRYGRHPLMELPLMINPTGCARSEPKVPTHCKRPHTLNSTSVSKAYQSTFTGELNTPYSKQFVHSKSSQYRRLKTEWKNNVYLARSRIQGLGLYAAKDLEKHTMVIEYIGTVIRNEVANRREKIYEAQNRGIYMFRINNEQVIDATLTGGPARYVNHSCAPNCVAEVVTFDKEDKIIIISSRRIPKGEELTYDYQFDFEDDQHKIPCHCGAWNCRKWMN</sequence>
<evidence type="ECO:0000256" key="7">
    <source>
        <dbReference type="ARBA" id="ARBA00022723"/>
    </source>
</evidence>
<feature type="compositionally biased region" description="Polar residues" evidence="28">
    <location>
        <begin position="1638"/>
        <end position="1660"/>
    </location>
</feature>
<dbReference type="RefSeq" id="XP_019205214.1">
    <property type="nucleotide sequence ID" value="XM_019349669.2"/>
</dbReference>
<keyword evidence="5" id="KW-0808">Transferase</keyword>
<feature type="region of interest" description="Disordered" evidence="28">
    <location>
        <begin position="4244"/>
        <end position="4278"/>
    </location>
</feature>
<protein>
    <recommendedName>
        <fullName evidence="26">Histone-lysine N-methyltransferase 2C</fullName>
        <ecNumber evidence="22">2.1.1.364</ecNumber>
    </recommendedName>
</protein>
<feature type="compositionally biased region" description="Polar residues" evidence="28">
    <location>
        <begin position="1324"/>
        <end position="1335"/>
    </location>
</feature>
<dbReference type="Proteomes" id="UP000005207">
    <property type="component" value="Linkage group LG20"/>
</dbReference>
<dbReference type="PROSITE" id="PS50280">
    <property type="entry name" value="SET"/>
    <property type="match status" value="1"/>
</dbReference>
<dbReference type="SMART" id="SM00398">
    <property type="entry name" value="HMG"/>
    <property type="match status" value="1"/>
</dbReference>
<dbReference type="STRING" id="8128.ENSONIP00000015272"/>
<dbReference type="GeneID" id="100706752"/>
<dbReference type="eggNOG" id="KOG4443">
    <property type="taxonomic scope" value="Eukaryota"/>
</dbReference>
<feature type="compositionally biased region" description="Polar residues" evidence="28">
    <location>
        <begin position="690"/>
        <end position="702"/>
    </location>
</feature>
<feature type="compositionally biased region" description="Low complexity" evidence="28">
    <location>
        <begin position="4132"/>
        <end position="4142"/>
    </location>
</feature>
<dbReference type="InterPro" id="IPR046341">
    <property type="entry name" value="SET_dom_sf"/>
</dbReference>
<feature type="compositionally biased region" description="Polar residues" evidence="28">
    <location>
        <begin position="3020"/>
        <end position="3029"/>
    </location>
</feature>
<feature type="compositionally biased region" description="Basic and acidic residues" evidence="28">
    <location>
        <begin position="2473"/>
        <end position="2487"/>
    </location>
</feature>
<dbReference type="Pfam" id="PF00856">
    <property type="entry name" value="SET"/>
    <property type="match status" value="1"/>
</dbReference>
<feature type="region of interest" description="Disordered" evidence="28">
    <location>
        <begin position="3936"/>
        <end position="3979"/>
    </location>
</feature>
<feature type="compositionally biased region" description="Polar residues" evidence="28">
    <location>
        <begin position="2024"/>
        <end position="2037"/>
    </location>
</feature>
<feature type="region of interest" description="Disordered" evidence="28">
    <location>
        <begin position="2545"/>
        <end position="2606"/>
    </location>
</feature>
<feature type="compositionally biased region" description="Polar residues" evidence="28">
    <location>
        <begin position="722"/>
        <end position="732"/>
    </location>
</feature>
<feature type="compositionally biased region" description="Low complexity" evidence="28">
    <location>
        <begin position="1697"/>
        <end position="1719"/>
    </location>
</feature>
<feature type="domain" description="PHD-type" evidence="29">
    <location>
        <begin position="343"/>
        <end position="392"/>
    </location>
</feature>
<feature type="compositionally biased region" description="Gly residues" evidence="28">
    <location>
        <begin position="4255"/>
        <end position="4265"/>
    </location>
</feature>
<evidence type="ECO:0000256" key="22">
    <source>
        <dbReference type="ARBA" id="ARBA00023620"/>
    </source>
</evidence>
<dbReference type="InterPro" id="IPR036910">
    <property type="entry name" value="HMG_box_dom_sf"/>
</dbReference>
<feature type="compositionally biased region" description="Basic residues" evidence="28">
    <location>
        <begin position="750"/>
        <end position="763"/>
    </location>
</feature>
<evidence type="ECO:0000256" key="20">
    <source>
        <dbReference type="ARBA" id="ARBA00023288"/>
    </source>
</evidence>
<feature type="compositionally biased region" description="Low complexity" evidence="28">
    <location>
        <begin position="3003"/>
        <end position="3019"/>
    </location>
</feature>
<evidence type="ECO:0000256" key="17">
    <source>
        <dbReference type="ARBA" id="ARBA00023159"/>
    </source>
</evidence>
<dbReference type="Gene3D" id="1.10.30.10">
    <property type="entry name" value="High mobility group box domain"/>
    <property type="match status" value="1"/>
</dbReference>
<feature type="compositionally biased region" description="Polar residues" evidence="28">
    <location>
        <begin position="3307"/>
        <end position="3345"/>
    </location>
</feature>
<dbReference type="Pfam" id="PF00628">
    <property type="entry name" value="PHD"/>
    <property type="match status" value="4"/>
</dbReference>
<dbReference type="GO" id="GO:0045944">
    <property type="term" value="P:positive regulation of transcription by RNA polymerase II"/>
    <property type="evidence" value="ECO:0007669"/>
    <property type="project" value="TreeGrafter"/>
</dbReference>
<feature type="compositionally biased region" description="Polar residues" evidence="28">
    <location>
        <begin position="2322"/>
        <end position="2348"/>
    </location>
</feature>
<feature type="region of interest" description="Disordered" evidence="28">
    <location>
        <begin position="4336"/>
        <end position="4478"/>
    </location>
</feature>
<evidence type="ECO:0000256" key="8">
    <source>
        <dbReference type="ARBA" id="ARBA00022737"/>
    </source>
</evidence>
<feature type="compositionally biased region" description="Basic and acidic residues" evidence="28">
    <location>
        <begin position="665"/>
        <end position="684"/>
    </location>
</feature>
<dbReference type="Pfam" id="PF13771">
    <property type="entry name" value="zf-HC5HC2H"/>
    <property type="match status" value="1"/>
</dbReference>
<evidence type="ECO:0000256" key="16">
    <source>
        <dbReference type="ARBA" id="ARBA00023139"/>
    </source>
</evidence>
<dbReference type="CDD" id="cd15489">
    <property type="entry name" value="PHD_SF"/>
    <property type="match status" value="1"/>
</dbReference>
<feature type="domain" description="PHD-type" evidence="32">
    <location>
        <begin position="4533"/>
        <end position="4641"/>
    </location>
</feature>
<dbReference type="PROSITE" id="PS51805">
    <property type="entry name" value="EPHD"/>
    <property type="match status" value="2"/>
</dbReference>
<dbReference type="InterPro" id="IPR046999">
    <property type="entry name" value="KMT2D_PHD5"/>
</dbReference>
<feature type="region of interest" description="Disordered" evidence="28">
    <location>
        <begin position="2322"/>
        <end position="2424"/>
    </location>
</feature>
<dbReference type="GO" id="GO:0016746">
    <property type="term" value="F:acyltransferase activity"/>
    <property type="evidence" value="ECO:0007669"/>
    <property type="project" value="UniProtKB-KW"/>
</dbReference>
<comment type="catalytic activity">
    <reaction evidence="23">
        <text>L-lysyl(4)-[histone H3] + S-adenosyl-L-methionine = N(6)-methyl-L-lysyl(4)-[histone H3] + S-adenosyl-L-homocysteine + H(+)</text>
        <dbReference type="Rhea" id="RHEA:60264"/>
        <dbReference type="Rhea" id="RHEA-COMP:15543"/>
        <dbReference type="Rhea" id="RHEA-COMP:15547"/>
        <dbReference type="ChEBI" id="CHEBI:15378"/>
        <dbReference type="ChEBI" id="CHEBI:29969"/>
        <dbReference type="ChEBI" id="CHEBI:57856"/>
        <dbReference type="ChEBI" id="CHEBI:59789"/>
        <dbReference type="ChEBI" id="CHEBI:61929"/>
        <dbReference type="EC" id="2.1.1.364"/>
    </reaction>
    <physiologicalReaction direction="left-to-right" evidence="23">
        <dbReference type="Rhea" id="RHEA:60265"/>
    </physiologicalReaction>
</comment>
<dbReference type="InterPro" id="IPR034732">
    <property type="entry name" value="EPHD"/>
</dbReference>
<evidence type="ECO:0000256" key="9">
    <source>
        <dbReference type="ARBA" id="ARBA00022771"/>
    </source>
</evidence>
<dbReference type="InterPro" id="IPR009071">
    <property type="entry name" value="HMG_box_dom"/>
</dbReference>
<feature type="region of interest" description="Disordered" evidence="28">
    <location>
        <begin position="2780"/>
        <end position="2802"/>
    </location>
</feature>
<dbReference type="FunFam" id="3.30.40.10:FF:000002">
    <property type="entry name" value="Histone-lysine N-methyltransferase"/>
    <property type="match status" value="1"/>
</dbReference>
<feature type="domain" description="PHD-type" evidence="29">
    <location>
        <begin position="972"/>
        <end position="1027"/>
    </location>
</feature>
<reference evidence="33" key="3">
    <citation type="submission" date="2025-09" db="UniProtKB">
        <authorList>
            <consortium name="Ensembl"/>
        </authorList>
    </citation>
    <scope>IDENTIFICATION</scope>
</reference>
<feature type="compositionally biased region" description="Low complexity" evidence="28">
    <location>
        <begin position="2641"/>
        <end position="2650"/>
    </location>
</feature>
<dbReference type="PANTHER" id="PTHR45888">
    <property type="entry name" value="HL01030P-RELATED"/>
    <property type="match status" value="1"/>
</dbReference>
<evidence type="ECO:0000256" key="27">
    <source>
        <dbReference type="PROSITE-ProRule" id="PRU00146"/>
    </source>
</evidence>
<dbReference type="InterPro" id="IPR003889">
    <property type="entry name" value="FYrich_C"/>
</dbReference>
<feature type="domain" description="SET" evidence="30">
    <location>
        <begin position="4901"/>
        <end position="5017"/>
    </location>
</feature>
<evidence type="ECO:0000259" key="30">
    <source>
        <dbReference type="PROSITE" id="PS50280"/>
    </source>
</evidence>
<feature type="compositionally biased region" description="Polar residues" evidence="28">
    <location>
        <begin position="3800"/>
        <end position="3819"/>
    </location>
</feature>
<dbReference type="FunFam" id="3.30.40.10:FF:000070">
    <property type="entry name" value="Histone-lysine N-methyltransferase"/>
    <property type="match status" value="1"/>
</dbReference>
<dbReference type="Pfam" id="PF13832">
    <property type="entry name" value="zf-HC5HC2H_2"/>
    <property type="match status" value="1"/>
</dbReference>
<evidence type="ECO:0000313" key="33">
    <source>
        <dbReference type="Ensembl" id="ENSONIP00000015272.2"/>
    </source>
</evidence>
<feature type="compositionally biased region" description="Acidic residues" evidence="28">
    <location>
        <begin position="653"/>
        <end position="664"/>
    </location>
</feature>
<dbReference type="GO" id="GO:0003713">
    <property type="term" value="F:transcription coactivator activity"/>
    <property type="evidence" value="ECO:0007669"/>
    <property type="project" value="TreeGrafter"/>
</dbReference>
<dbReference type="Pfam" id="PF05965">
    <property type="entry name" value="FYRC"/>
    <property type="match status" value="1"/>
</dbReference>
<dbReference type="CTD" id="8085"/>
<evidence type="ECO:0000256" key="28">
    <source>
        <dbReference type="SAM" id="MobiDB-lite"/>
    </source>
</evidence>
<evidence type="ECO:0000256" key="5">
    <source>
        <dbReference type="ARBA" id="ARBA00022679"/>
    </source>
</evidence>
<feature type="region of interest" description="Disordered" evidence="28">
    <location>
        <begin position="3454"/>
        <end position="3475"/>
    </location>
</feature>
<dbReference type="Ensembl" id="ENSONIT00000015285.2">
    <property type="protein sequence ID" value="ENSONIP00000015272.2"/>
    <property type="gene ID" value="ENSONIG00000012128.2"/>
</dbReference>
<evidence type="ECO:0000256" key="23">
    <source>
        <dbReference type="ARBA" id="ARBA00049353"/>
    </source>
</evidence>
<name>I3K2C7_ORENI</name>
<feature type="compositionally biased region" description="Low complexity" evidence="28">
    <location>
        <begin position="2462"/>
        <end position="2471"/>
    </location>
</feature>
<feature type="compositionally biased region" description="Polar residues" evidence="28">
    <location>
        <begin position="1907"/>
        <end position="1919"/>
    </location>
</feature>
<reference evidence="33" key="2">
    <citation type="submission" date="2025-08" db="UniProtKB">
        <authorList>
            <consortium name="Ensembl"/>
        </authorList>
    </citation>
    <scope>IDENTIFICATION</scope>
</reference>
<evidence type="ECO:0000313" key="34">
    <source>
        <dbReference type="Proteomes" id="UP000005207"/>
    </source>
</evidence>
<comment type="subunit">
    <text evidence="25">Component of the MLL3 complex (also named ASCOM complex), at least composed of catalytic subunit KMT2C/MLL3, ASH2L, RBBP5, WDR5, NCOA6, DPY30, KDM6A, PAXIP1/PTIP, PAGR1 and alpha- and beta-tubulin. Forms a core complex with the evolutionary conserved subcomplex WRAD composed of WDR5, RBBP5, ASH2L/ASH2 and DPY30 subunits; WRAD differentially stimulates the methyltransferase activity. Interacts (via WIN motif) with WDR5.</text>
</comment>
<dbReference type="GO" id="GO:0044666">
    <property type="term" value="C:MLL3/4 complex"/>
    <property type="evidence" value="ECO:0007669"/>
    <property type="project" value="TreeGrafter"/>
</dbReference>
<keyword evidence="11" id="KW-0156">Chromatin regulator</keyword>
<feature type="compositionally biased region" description="Low complexity" evidence="28">
    <location>
        <begin position="4407"/>
        <end position="4426"/>
    </location>
</feature>
<keyword evidence="12" id="KW-0007">Acetylation</keyword>
<feature type="compositionally biased region" description="Low complexity" evidence="28">
    <location>
        <begin position="1989"/>
        <end position="2019"/>
    </location>
</feature>
<dbReference type="Gene3D" id="3.30.160.360">
    <property type="match status" value="1"/>
</dbReference>
<dbReference type="SMART" id="SM00184">
    <property type="entry name" value="RING"/>
    <property type="match status" value="5"/>
</dbReference>
<dbReference type="InterPro" id="IPR001214">
    <property type="entry name" value="SET_dom"/>
</dbReference>
<evidence type="ECO:0000256" key="2">
    <source>
        <dbReference type="ARBA" id="ARBA00022481"/>
    </source>
</evidence>
<organism evidence="33 34">
    <name type="scientific">Oreochromis niloticus</name>
    <name type="common">Nile tilapia</name>
    <name type="synonym">Tilapia nilotica</name>
    <dbReference type="NCBI Taxonomy" id="8128"/>
    <lineage>
        <taxon>Eukaryota</taxon>
        <taxon>Metazoa</taxon>
        <taxon>Chordata</taxon>
        <taxon>Craniata</taxon>
        <taxon>Vertebrata</taxon>
        <taxon>Euteleostomi</taxon>
        <taxon>Actinopterygii</taxon>
        <taxon>Neopterygii</taxon>
        <taxon>Teleostei</taxon>
        <taxon>Neoteleostei</taxon>
        <taxon>Acanthomorphata</taxon>
        <taxon>Ovalentaria</taxon>
        <taxon>Cichlomorphae</taxon>
        <taxon>Cichliformes</taxon>
        <taxon>Cichlidae</taxon>
        <taxon>African cichlids</taxon>
        <taxon>Pseudocrenilabrinae</taxon>
        <taxon>Oreochromini</taxon>
        <taxon>Oreochromis</taxon>
    </lineage>
</organism>
<feature type="compositionally biased region" description="Low complexity" evidence="28">
    <location>
        <begin position="1887"/>
        <end position="1898"/>
    </location>
</feature>
<evidence type="ECO:0000256" key="11">
    <source>
        <dbReference type="ARBA" id="ARBA00022853"/>
    </source>
</evidence>
<evidence type="ECO:0000256" key="14">
    <source>
        <dbReference type="ARBA" id="ARBA00023054"/>
    </source>
</evidence>
<dbReference type="GeneTree" id="ENSGT00940000156707"/>
<dbReference type="SMART" id="SM00542">
    <property type="entry name" value="FYRC"/>
    <property type="match status" value="1"/>
</dbReference>
<dbReference type="FunFam" id="3.30.40.10:FF:000095">
    <property type="entry name" value="Histone-lysine N-methyltransferase 2C"/>
    <property type="match status" value="1"/>
</dbReference>
<feature type="region of interest" description="Disordered" evidence="28">
    <location>
        <begin position="3656"/>
        <end position="3823"/>
    </location>
</feature>
<dbReference type="FunFam" id="3.30.160.360:FF:000001">
    <property type="entry name" value="Histone-lysine N-methyltransferase"/>
    <property type="match status" value="1"/>
</dbReference>
<dbReference type="SMART" id="SM00249">
    <property type="entry name" value="PHD"/>
    <property type="match status" value="8"/>
</dbReference>
<feature type="compositionally biased region" description="Low complexity" evidence="28">
    <location>
        <begin position="4367"/>
        <end position="4378"/>
    </location>
</feature>
<dbReference type="SMART" id="SM00317">
    <property type="entry name" value="SET"/>
    <property type="match status" value="1"/>
</dbReference>
<feature type="region of interest" description="Disordered" evidence="28">
    <location>
        <begin position="2458"/>
        <end position="2530"/>
    </location>
</feature>
<evidence type="ECO:0000256" key="18">
    <source>
        <dbReference type="ARBA" id="ARBA00023163"/>
    </source>
</evidence>
<evidence type="ECO:0000256" key="12">
    <source>
        <dbReference type="ARBA" id="ARBA00022990"/>
    </source>
</evidence>
<feature type="compositionally biased region" description="Low complexity" evidence="28">
    <location>
        <begin position="35"/>
        <end position="50"/>
    </location>
</feature>
<feature type="domain" description="PHD-type" evidence="32">
    <location>
        <begin position="101"/>
        <end position="205"/>
    </location>
</feature>
<feature type="domain" description="PHD-type" evidence="29">
    <location>
        <begin position="895"/>
        <end position="945"/>
    </location>
</feature>
<feature type="region of interest" description="Disordered" evidence="28">
    <location>
        <begin position="80"/>
        <end position="101"/>
    </location>
</feature>
<feature type="compositionally biased region" description="Low complexity" evidence="28">
    <location>
        <begin position="3386"/>
        <end position="3403"/>
    </location>
</feature>
<feature type="compositionally biased region" description="Low complexity" evidence="28">
    <location>
        <begin position="1761"/>
        <end position="1774"/>
    </location>
</feature>
<dbReference type="PROSITE" id="PS50016">
    <property type="entry name" value="ZF_PHD_2"/>
    <property type="match status" value="6"/>
</dbReference>
<dbReference type="FunFam" id="3.30.40.10:FF:001142">
    <property type="entry name" value="Histone-lysine N-methyltransferase"/>
    <property type="match status" value="1"/>
</dbReference>
<accession>I3K2C7</accession>
<keyword evidence="16" id="KW-0564">Palmitate</keyword>
<feature type="compositionally biased region" description="Polar residues" evidence="28">
    <location>
        <begin position="3682"/>
        <end position="3696"/>
    </location>
</feature>
<evidence type="ECO:0000256" key="24">
    <source>
        <dbReference type="ARBA" id="ARBA00058707"/>
    </source>
</evidence>
<evidence type="ECO:0000256" key="15">
    <source>
        <dbReference type="ARBA" id="ARBA00023125"/>
    </source>
</evidence>
<dbReference type="EC" id="2.1.1.364" evidence="22"/>
<feature type="compositionally biased region" description="Polar residues" evidence="28">
    <location>
        <begin position="2793"/>
        <end position="2802"/>
    </location>
</feature>
<feature type="compositionally biased region" description="Low complexity" evidence="28">
    <location>
        <begin position="3619"/>
        <end position="3632"/>
    </location>
</feature>
<feature type="compositionally biased region" description="Basic and acidic residues" evidence="28">
    <location>
        <begin position="4080"/>
        <end position="4090"/>
    </location>
</feature>
<dbReference type="PROSITE" id="PS51543">
    <property type="entry name" value="FYRC"/>
    <property type="match status" value="1"/>
</dbReference>
<feature type="compositionally biased region" description="Low complexity" evidence="28">
    <location>
        <begin position="3735"/>
        <end position="3751"/>
    </location>
</feature>
<feature type="compositionally biased region" description="Low complexity" evidence="28">
    <location>
        <begin position="1364"/>
        <end position="1375"/>
    </location>
</feature>
<feature type="compositionally biased region" description="Polar residues" evidence="28">
    <location>
        <begin position="2045"/>
        <end position="2060"/>
    </location>
</feature>
<feature type="region of interest" description="Disordered" evidence="28">
    <location>
        <begin position="4044"/>
        <end position="4163"/>
    </location>
</feature>
<feature type="compositionally biased region" description="Pro residues" evidence="28">
    <location>
        <begin position="4051"/>
        <end position="4065"/>
    </location>
</feature>
<feature type="compositionally biased region" description="Polar residues" evidence="28">
    <location>
        <begin position="3936"/>
        <end position="3946"/>
    </location>
</feature>
<evidence type="ECO:0000256" key="1">
    <source>
        <dbReference type="ARBA" id="ARBA00004123"/>
    </source>
</evidence>
<evidence type="ECO:0000256" key="19">
    <source>
        <dbReference type="ARBA" id="ARBA00023242"/>
    </source>
</evidence>
<dbReference type="PROSITE" id="PS51542">
    <property type="entry name" value="FYRN"/>
    <property type="match status" value="1"/>
</dbReference>
<feature type="compositionally biased region" description="Basic and acidic residues" evidence="28">
    <location>
        <begin position="1336"/>
        <end position="1346"/>
    </location>
</feature>
<dbReference type="CDD" id="cd19171">
    <property type="entry name" value="SET_KMT2C_2D"/>
    <property type="match status" value="1"/>
</dbReference>
<keyword evidence="19" id="KW-0539">Nucleus</keyword>
<keyword evidence="6" id="KW-0949">S-adenosyl-L-methionine</keyword>
<keyword evidence="10" id="KW-0862">Zinc</keyword>
<feature type="region of interest" description="Disordered" evidence="28">
    <location>
        <begin position="499"/>
        <end position="568"/>
    </location>
</feature>
<dbReference type="CDD" id="cd15595">
    <property type="entry name" value="PHD2_KMT2D"/>
    <property type="match status" value="1"/>
</dbReference>
<dbReference type="PROSITE" id="PS50868">
    <property type="entry name" value="POST_SET"/>
    <property type="match status" value="1"/>
</dbReference>
<feature type="region of interest" description="Disordered" evidence="28">
    <location>
        <begin position="1267"/>
        <end position="1467"/>
    </location>
</feature>
<feature type="domain" description="Post-SET" evidence="31">
    <location>
        <begin position="5025"/>
        <end position="5041"/>
    </location>
</feature>
<dbReference type="GO" id="GO:0008270">
    <property type="term" value="F:zinc ion binding"/>
    <property type="evidence" value="ECO:0007669"/>
    <property type="project" value="UniProtKB-KW"/>
</dbReference>
<keyword evidence="17" id="KW-0010">Activator</keyword>
<feature type="compositionally biased region" description="Low complexity" evidence="28">
    <location>
        <begin position="1437"/>
        <end position="1447"/>
    </location>
</feature>
<feature type="region of interest" description="Disordered" evidence="28">
    <location>
        <begin position="3612"/>
        <end position="3634"/>
    </location>
</feature>
<proteinExistence type="predicted"/>
<dbReference type="CDD" id="cd15513">
    <property type="entry name" value="PHD5_KMT2C_like"/>
    <property type="match status" value="1"/>
</dbReference>
<dbReference type="InParanoid" id="I3K2C7"/>
<feature type="compositionally biased region" description="Pro residues" evidence="28">
    <location>
        <begin position="4340"/>
        <end position="4355"/>
    </location>
</feature>
<feature type="region of interest" description="Disordered" evidence="28">
    <location>
        <begin position="2999"/>
        <end position="3042"/>
    </location>
</feature>
<feature type="compositionally biased region" description="Acidic residues" evidence="28">
    <location>
        <begin position="2369"/>
        <end position="2380"/>
    </location>
</feature>
<dbReference type="Pfam" id="PF05964">
    <property type="entry name" value="FYRN"/>
    <property type="match status" value="1"/>
</dbReference>
<feature type="region of interest" description="Disordered" evidence="28">
    <location>
        <begin position="2635"/>
        <end position="2692"/>
    </location>
</feature>
<feature type="compositionally biased region" description="Basic and acidic residues" evidence="28">
    <location>
        <begin position="1096"/>
        <end position="1110"/>
    </location>
</feature>
<dbReference type="SMART" id="SM00508">
    <property type="entry name" value="PostSET"/>
    <property type="match status" value="1"/>
</dbReference>
<feature type="region of interest" description="Disordered" evidence="28">
    <location>
        <begin position="3307"/>
        <end position="3412"/>
    </location>
</feature>
<keyword evidence="2" id="KW-0488">Methylation</keyword>
<evidence type="ECO:0000259" key="32">
    <source>
        <dbReference type="PROSITE" id="PS51805"/>
    </source>
</evidence>
<keyword evidence="7" id="KW-0479">Metal-binding</keyword>
<evidence type="ECO:0000256" key="4">
    <source>
        <dbReference type="ARBA" id="ARBA00022603"/>
    </source>
</evidence>
<keyword evidence="13" id="KW-0805">Transcription regulation</keyword>
<keyword evidence="9 27" id="KW-0863">Zinc-finger</keyword>
<feature type="compositionally biased region" description="Low complexity" evidence="28">
    <location>
        <begin position="2554"/>
        <end position="2565"/>
    </location>
</feature>
<dbReference type="SMART" id="SM00541">
    <property type="entry name" value="FYRN"/>
    <property type="match status" value="1"/>
</dbReference>
<dbReference type="Gene3D" id="3.30.40.10">
    <property type="entry name" value="Zinc/RING finger domain, C3HC4 (zinc finger)"/>
    <property type="match status" value="6"/>
</dbReference>
<dbReference type="InterPro" id="IPR013083">
    <property type="entry name" value="Znf_RING/FYVE/PHD"/>
</dbReference>
<feature type="compositionally biased region" description="Low complexity" evidence="28">
    <location>
        <begin position="1577"/>
        <end position="1610"/>
    </location>
</feature>
<keyword evidence="8" id="KW-0677">Repeat</keyword>
<dbReference type="GO" id="GO:0032259">
    <property type="term" value="P:methylation"/>
    <property type="evidence" value="ECO:0007669"/>
    <property type="project" value="UniProtKB-KW"/>
</dbReference>
<keyword evidence="4" id="KW-0489">Methyltransferase</keyword>
<evidence type="ECO:0000256" key="13">
    <source>
        <dbReference type="ARBA" id="ARBA00023015"/>
    </source>
</evidence>
<dbReference type="InterPro" id="IPR011011">
    <property type="entry name" value="Znf_FYVE_PHD"/>
</dbReference>
<evidence type="ECO:0000259" key="29">
    <source>
        <dbReference type="PROSITE" id="PS50016"/>
    </source>
</evidence>
<dbReference type="PANTHER" id="PTHR45888:SF2">
    <property type="entry name" value="HISTONE-LYSINE N-METHYLTRANSFERASE 2D"/>
    <property type="match status" value="1"/>
</dbReference>
<feature type="region of interest" description="Disordered" evidence="28">
    <location>
        <begin position="2096"/>
        <end position="2133"/>
    </location>
</feature>
<comment type="subcellular location">
    <subcellularLocation>
        <location evidence="1">Nucleus</location>
    </subcellularLocation>
</comment>
<feature type="compositionally biased region" description="Acidic residues" evidence="28">
    <location>
        <begin position="2389"/>
        <end position="2410"/>
    </location>
</feature>
<keyword evidence="34" id="KW-1185">Reference proteome</keyword>
<feature type="compositionally biased region" description="Basic and acidic residues" evidence="28">
    <location>
        <begin position="1554"/>
        <end position="1567"/>
    </location>
</feature>
<feature type="compositionally biased region" description="Gly residues" evidence="28">
    <location>
        <begin position="777"/>
        <end position="789"/>
    </location>
</feature>
<dbReference type="OMA" id="CAVWSAG"/>
<dbReference type="OrthoDB" id="308383at2759"/>
<evidence type="ECO:0000256" key="25">
    <source>
        <dbReference type="ARBA" id="ARBA00065668"/>
    </source>
</evidence>
<evidence type="ECO:0000256" key="3">
    <source>
        <dbReference type="ARBA" id="ARBA00022553"/>
    </source>
</evidence>